<gene>
    <name evidence="3" type="ORF">SAMN05444972_110121</name>
</gene>
<dbReference type="AlphaFoldDB" id="A0A1I6TM29"/>
<dbReference type="Proteomes" id="UP000198660">
    <property type="component" value="Unassembled WGS sequence"/>
</dbReference>
<evidence type="ECO:0000313" key="4">
    <source>
        <dbReference type="Proteomes" id="UP000198660"/>
    </source>
</evidence>
<keyword evidence="1" id="KW-0560">Oxidoreductase</keyword>
<dbReference type="GO" id="GO:0016491">
    <property type="term" value="F:oxidoreductase activity"/>
    <property type="evidence" value="ECO:0007669"/>
    <property type="project" value="UniProtKB-KW"/>
</dbReference>
<dbReference type="Gene3D" id="3.60.130.10">
    <property type="entry name" value="Clavaminate synthase-like"/>
    <property type="match status" value="1"/>
</dbReference>
<proteinExistence type="predicted"/>
<evidence type="ECO:0000256" key="1">
    <source>
        <dbReference type="ARBA" id="ARBA00023002"/>
    </source>
</evidence>
<protein>
    <submittedName>
        <fullName evidence="3">Uncharacterized protein</fullName>
    </submittedName>
</protein>
<organism evidence="3 4">
    <name type="scientific">Marininema halotolerans</name>
    <dbReference type="NCBI Taxonomy" id="1155944"/>
    <lineage>
        <taxon>Bacteria</taxon>
        <taxon>Bacillati</taxon>
        <taxon>Bacillota</taxon>
        <taxon>Bacilli</taxon>
        <taxon>Bacillales</taxon>
        <taxon>Thermoactinomycetaceae</taxon>
        <taxon>Marininema</taxon>
    </lineage>
</organism>
<feature type="region of interest" description="Disordered" evidence="2">
    <location>
        <begin position="83"/>
        <end position="102"/>
    </location>
</feature>
<name>A0A1I6TM29_9BACL</name>
<accession>A0A1I6TM29</accession>
<sequence>MMNENYIFKLNNDERDNLRKALTQVPYDPSGNNQYITEIRMAAYKAFPRHIISRLNEQKTSIKPLPYLILENLPLDEKIISVPNSSDDVDGFKSSCMSKRKS</sequence>
<dbReference type="OrthoDB" id="480112at2"/>
<reference evidence="4" key="1">
    <citation type="submission" date="2016-10" db="EMBL/GenBank/DDBJ databases">
        <authorList>
            <person name="Varghese N."/>
            <person name="Submissions S."/>
        </authorList>
    </citation>
    <scope>NUCLEOTIDE SEQUENCE [LARGE SCALE GENOMIC DNA]</scope>
    <source>
        <strain evidence="4">DSM 45789</strain>
    </source>
</reference>
<dbReference type="RefSeq" id="WP_091838180.1">
    <property type="nucleotide sequence ID" value="NZ_FPAA01000010.1"/>
</dbReference>
<evidence type="ECO:0000256" key="2">
    <source>
        <dbReference type="SAM" id="MobiDB-lite"/>
    </source>
</evidence>
<evidence type="ECO:0000313" key="3">
    <source>
        <dbReference type="EMBL" id="SFS90180.1"/>
    </source>
</evidence>
<dbReference type="EMBL" id="FPAA01000010">
    <property type="protein sequence ID" value="SFS90180.1"/>
    <property type="molecule type" value="Genomic_DNA"/>
</dbReference>
<keyword evidence="4" id="KW-1185">Reference proteome</keyword>
<dbReference type="InterPro" id="IPR042098">
    <property type="entry name" value="TauD-like_sf"/>
</dbReference>